<evidence type="ECO:0000256" key="1">
    <source>
        <dbReference type="SAM" id="Phobius"/>
    </source>
</evidence>
<evidence type="ECO:0000313" key="2">
    <source>
        <dbReference type="EMBL" id="PYZ96179.1"/>
    </source>
</evidence>
<dbReference type="RefSeq" id="WP_110521455.1">
    <property type="nucleotide sequence ID" value="NZ_PDOF01000003.1"/>
</dbReference>
<proteinExistence type="predicted"/>
<organism evidence="2 3">
    <name type="scientific">Alteribacter lacisalsi</name>
    <dbReference type="NCBI Taxonomy" id="2045244"/>
    <lineage>
        <taxon>Bacteria</taxon>
        <taxon>Bacillati</taxon>
        <taxon>Bacillota</taxon>
        <taxon>Bacilli</taxon>
        <taxon>Bacillales</taxon>
        <taxon>Bacillaceae</taxon>
        <taxon>Alteribacter</taxon>
    </lineage>
</organism>
<dbReference type="AlphaFoldDB" id="A0A2W0HH98"/>
<reference evidence="2 3" key="1">
    <citation type="submission" date="2017-10" db="EMBL/GenBank/DDBJ databases">
        <title>Bacillus sp. nov., a halophilic bacterium isolated from a Yangshapao Lake.</title>
        <authorList>
            <person name="Wang H."/>
        </authorList>
    </citation>
    <scope>NUCLEOTIDE SEQUENCE [LARGE SCALE GENOMIC DNA]</scope>
    <source>
        <strain evidence="2 3">YSP-3</strain>
    </source>
</reference>
<feature type="transmembrane region" description="Helical" evidence="1">
    <location>
        <begin position="9"/>
        <end position="29"/>
    </location>
</feature>
<protein>
    <submittedName>
        <fullName evidence="2">Uncharacterized protein</fullName>
    </submittedName>
</protein>
<sequence length="146" mass="16730">MKIKYRTRGAWILSGVMMAAVLNMIQFPLSTDFPLFIRSLIGMNVIIGSFLSAAYLSITKIDYIRMEEGVLSIHRGFPMQRKKIGSIDVKKAILAEEAIILMLRDESKVELKYKFIHMDDFEKLKEAVKRFTVIEDQTDTQGGSDY</sequence>
<keyword evidence="1" id="KW-0472">Membrane</keyword>
<dbReference type="Proteomes" id="UP000248066">
    <property type="component" value="Unassembled WGS sequence"/>
</dbReference>
<keyword evidence="1" id="KW-1133">Transmembrane helix</keyword>
<evidence type="ECO:0000313" key="3">
    <source>
        <dbReference type="Proteomes" id="UP000248066"/>
    </source>
</evidence>
<keyword evidence="1" id="KW-0812">Transmembrane</keyword>
<gene>
    <name evidence="2" type="ORF">CR205_17600</name>
</gene>
<feature type="transmembrane region" description="Helical" evidence="1">
    <location>
        <begin position="35"/>
        <end position="56"/>
    </location>
</feature>
<dbReference type="OrthoDB" id="2968178at2"/>
<dbReference type="EMBL" id="PDOF01000003">
    <property type="protein sequence ID" value="PYZ96179.1"/>
    <property type="molecule type" value="Genomic_DNA"/>
</dbReference>
<accession>A0A2W0HH98</accession>
<comment type="caution">
    <text evidence="2">The sequence shown here is derived from an EMBL/GenBank/DDBJ whole genome shotgun (WGS) entry which is preliminary data.</text>
</comment>
<name>A0A2W0HH98_9BACI</name>
<keyword evidence="3" id="KW-1185">Reference proteome</keyword>